<feature type="compositionally biased region" description="Basic and acidic residues" evidence="7">
    <location>
        <begin position="511"/>
        <end position="520"/>
    </location>
</feature>
<dbReference type="SMART" id="SM00129">
    <property type="entry name" value="KISc"/>
    <property type="match status" value="1"/>
</dbReference>
<feature type="region of interest" description="Disordered" evidence="7">
    <location>
        <begin position="491"/>
        <end position="666"/>
    </location>
</feature>
<gene>
    <name evidence="9" type="ORF">PCOS0759_LOCUS5687</name>
</gene>
<evidence type="ECO:0000313" key="9">
    <source>
        <dbReference type="EMBL" id="CAD9082447.1"/>
    </source>
</evidence>
<dbReference type="SUPFAM" id="SSF52540">
    <property type="entry name" value="P-loop containing nucleoside triphosphate hydrolases"/>
    <property type="match status" value="1"/>
</dbReference>
<keyword evidence="3" id="KW-0547">Nucleotide-binding</keyword>
<evidence type="ECO:0000256" key="6">
    <source>
        <dbReference type="PROSITE-ProRule" id="PRU00283"/>
    </source>
</evidence>
<comment type="caution">
    <text evidence="6">Lacks conserved residue(s) required for the propagation of feature annotation.</text>
</comment>
<feature type="compositionally biased region" description="Basic and acidic residues" evidence="7">
    <location>
        <begin position="491"/>
        <end position="504"/>
    </location>
</feature>
<dbReference type="GO" id="GO:0007052">
    <property type="term" value="P:mitotic spindle organization"/>
    <property type="evidence" value="ECO:0007669"/>
    <property type="project" value="TreeGrafter"/>
</dbReference>
<evidence type="ECO:0000256" key="3">
    <source>
        <dbReference type="ARBA" id="ARBA00022741"/>
    </source>
</evidence>
<evidence type="ECO:0000256" key="5">
    <source>
        <dbReference type="ARBA" id="ARBA00023054"/>
    </source>
</evidence>
<dbReference type="Gene3D" id="3.40.850.10">
    <property type="entry name" value="Kinesin motor domain"/>
    <property type="match status" value="1"/>
</dbReference>
<dbReference type="GO" id="GO:0008017">
    <property type="term" value="F:microtubule binding"/>
    <property type="evidence" value="ECO:0007669"/>
    <property type="project" value="InterPro"/>
</dbReference>
<name>A0A7S1PHJ6_9EUKA</name>
<feature type="compositionally biased region" description="Polar residues" evidence="7">
    <location>
        <begin position="610"/>
        <end position="621"/>
    </location>
</feature>
<protein>
    <recommendedName>
        <fullName evidence="8">Kinesin motor domain-containing protein</fullName>
    </recommendedName>
</protein>
<evidence type="ECO:0000256" key="7">
    <source>
        <dbReference type="SAM" id="MobiDB-lite"/>
    </source>
</evidence>
<keyword evidence="5" id="KW-0175">Coiled coil</keyword>
<dbReference type="AlphaFoldDB" id="A0A7S1PHJ6"/>
<dbReference type="GO" id="GO:0051231">
    <property type="term" value="P:spindle elongation"/>
    <property type="evidence" value="ECO:0007669"/>
    <property type="project" value="TreeGrafter"/>
</dbReference>
<comment type="similarity">
    <text evidence="6">Belongs to the TRAFAC class myosin-kinesin ATPase superfamily. Kinesin family.</text>
</comment>
<feature type="region of interest" description="Disordered" evidence="7">
    <location>
        <begin position="827"/>
        <end position="859"/>
    </location>
</feature>
<feature type="compositionally biased region" description="Basic and acidic residues" evidence="7">
    <location>
        <begin position="549"/>
        <end position="561"/>
    </location>
</feature>
<sequence>MTSSAHNAFHLSLHIVQPNLPSSSSNQDTSSNLLHHYRNTCLFHGATVSAPNHSKRKPFIVTLPHIFNTTSNVGEEASTQHHDSDEHRGLFRVQLSSVYRAHLALPLLSQHGLLETGQNANWVLYGSERARLCTDILLGNAMGKVQCTPHHHQISSRHQNSIFSLFLMDLFGAHHQCMHQSHNKTLTVNMELLLLFDDKWTDLFKHTNDSLKLRIGKNSRVTVQDATQVQVHSEDDASTLLRDSIDRNHALHQQIVDGTLIVRFHLQLTESRMTNAHNESWTVFEESLERNTHTSTAPSHRLEECIYKLEKDDHSWQFDRETLYSPISSAPPSSAPLTLIQTVTKSTVSFIDLPYTQSSFDKSYRKGWTHIASQQNQSNTAPNARSNALGSFHHVVKALSQKSKFIPYRTSQLCKFLMPVLGGSSHCKFICSVLDDRESIQDTYNTLKFGQQAKSISNTLAKGRQKTRSETNIARMIEMLDGQLKERKTYNEHNHERHVKRDAWHTPSPRKIQDDDDKRLVTPLRMDGIKKRGQNSKASASTARPKLGNHRESKTLVERKVVSARAASHRSKASPYTDHPEISDQDDTLEDSRDVDHEPVRSTSRKISSKHLQQLYGSDQRTLPKHHDLDNSRINDERPFIKTLASPNRYSPRKDRTSPSQPLNGLHEGVQRIVSPLRCVASHNNPISDAARSTNDAHQFMSTNSTDLDYSVDAGKRKRLAKLEKENANLLGIIKKQDEEKVILQAKLRAQSNVIASYQIRNRDMQIELDRKNQSISQLHEKVDSIQNLQGKLLKSITPKEEVDRIREENEDLRRELEVLLSMLHSQEREQKASQNMKKGSRARASTNDASSGARMWRY</sequence>
<dbReference type="GO" id="GO:0003777">
    <property type="term" value="F:microtubule motor activity"/>
    <property type="evidence" value="ECO:0007669"/>
    <property type="project" value="InterPro"/>
</dbReference>
<keyword evidence="4" id="KW-0067">ATP-binding</keyword>
<dbReference type="PROSITE" id="PS50067">
    <property type="entry name" value="KINESIN_MOTOR_2"/>
    <property type="match status" value="1"/>
</dbReference>
<evidence type="ECO:0000256" key="2">
    <source>
        <dbReference type="ARBA" id="ARBA00022490"/>
    </source>
</evidence>
<dbReference type="GO" id="GO:0005875">
    <property type="term" value="C:microtubule associated complex"/>
    <property type="evidence" value="ECO:0007669"/>
    <property type="project" value="TreeGrafter"/>
</dbReference>
<feature type="domain" description="Kinesin motor" evidence="8">
    <location>
        <begin position="395"/>
        <end position="456"/>
    </location>
</feature>
<evidence type="ECO:0000256" key="1">
    <source>
        <dbReference type="ARBA" id="ARBA00004496"/>
    </source>
</evidence>
<dbReference type="GO" id="GO:0005524">
    <property type="term" value="F:ATP binding"/>
    <property type="evidence" value="ECO:0007669"/>
    <property type="project" value="UniProtKB-KW"/>
</dbReference>
<dbReference type="GO" id="GO:0005737">
    <property type="term" value="C:cytoplasm"/>
    <property type="evidence" value="ECO:0007669"/>
    <property type="project" value="UniProtKB-SubCell"/>
</dbReference>
<reference evidence="9" key="1">
    <citation type="submission" date="2021-01" db="EMBL/GenBank/DDBJ databases">
        <authorList>
            <person name="Corre E."/>
            <person name="Pelletier E."/>
            <person name="Niang G."/>
            <person name="Scheremetjew M."/>
            <person name="Finn R."/>
            <person name="Kale V."/>
            <person name="Holt S."/>
            <person name="Cochrane G."/>
            <person name="Meng A."/>
            <person name="Brown T."/>
            <person name="Cohen L."/>
        </authorList>
    </citation>
    <scope>NUCLEOTIDE SEQUENCE</scope>
    <source>
        <strain evidence="9">WS</strain>
    </source>
</reference>
<dbReference type="PANTHER" id="PTHR47969:SF15">
    <property type="entry name" value="CHROMOSOME-ASSOCIATED KINESIN KIF4A-RELATED"/>
    <property type="match status" value="1"/>
</dbReference>
<evidence type="ECO:0000256" key="4">
    <source>
        <dbReference type="ARBA" id="ARBA00022840"/>
    </source>
</evidence>
<feature type="compositionally biased region" description="Basic and acidic residues" evidence="7">
    <location>
        <begin position="590"/>
        <end position="600"/>
    </location>
</feature>
<feature type="compositionally biased region" description="Polar residues" evidence="7">
    <location>
        <begin position="833"/>
        <end position="851"/>
    </location>
</feature>
<feature type="compositionally biased region" description="Basic and acidic residues" evidence="7">
    <location>
        <begin position="625"/>
        <end position="640"/>
    </location>
</feature>
<dbReference type="InterPro" id="IPR027417">
    <property type="entry name" value="P-loop_NTPase"/>
</dbReference>
<proteinExistence type="inferred from homology"/>
<dbReference type="InterPro" id="IPR001752">
    <property type="entry name" value="Kinesin_motor_dom"/>
</dbReference>
<evidence type="ECO:0000259" key="8">
    <source>
        <dbReference type="PROSITE" id="PS50067"/>
    </source>
</evidence>
<dbReference type="InterPro" id="IPR027640">
    <property type="entry name" value="Kinesin-like_fam"/>
</dbReference>
<dbReference type="InterPro" id="IPR036961">
    <property type="entry name" value="Kinesin_motor_dom_sf"/>
</dbReference>
<keyword evidence="2" id="KW-0963">Cytoplasm</keyword>
<dbReference type="GO" id="GO:0007018">
    <property type="term" value="P:microtubule-based movement"/>
    <property type="evidence" value="ECO:0007669"/>
    <property type="project" value="InterPro"/>
</dbReference>
<accession>A0A7S1PHJ6</accession>
<dbReference type="EMBL" id="HBGD01006813">
    <property type="protein sequence ID" value="CAD9082447.1"/>
    <property type="molecule type" value="Transcribed_RNA"/>
</dbReference>
<dbReference type="Pfam" id="PF00225">
    <property type="entry name" value="Kinesin"/>
    <property type="match status" value="1"/>
</dbReference>
<comment type="subcellular location">
    <subcellularLocation>
        <location evidence="1">Cytoplasm</location>
    </subcellularLocation>
</comment>
<dbReference type="PANTHER" id="PTHR47969">
    <property type="entry name" value="CHROMOSOME-ASSOCIATED KINESIN KIF4A-RELATED"/>
    <property type="match status" value="1"/>
</dbReference>
<dbReference type="Gene3D" id="1.20.58.1980">
    <property type="match status" value="1"/>
</dbReference>
<organism evidence="9">
    <name type="scientific">Percolomonas cosmopolitus</name>
    <dbReference type="NCBI Taxonomy" id="63605"/>
    <lineage>
        <taxon>Eukaryota</taxon>
        <taxon>Discoba</taxon>
        <taxon>Heterolobosea</taxon>
        <taxon>Tetramitia</taxon>
        <taxon>Eutetramitia</taxon>
        <taxon>Percolomonadidae</taxon>
        <taxon>Percolomonas</taxon>
    </lineage>
</organism>